<sequence>MSFVSVIETIGKGFAKGLKWAVEYAVPVERLVGLLFPVAAPIANEVADATSLIQTAVLLVEQKYAASGAQSGTGAQKLAEVLLLTEQSVTALLAKAGITADSTYIANVVSAVVAILNVQSGLAPAAATTKAAA</sequence>
<organism evidence="1 2">
    <name type="scientific">Tunturiibacter gelidiferens</name>
    <dbReference type="NCBI Taxonomy" id="3069689"/>
    <lineage>
        <taxon>Bacteria</taxon>
        <taxon>Pseudomonadati</taxon>
        <taxon>Acidobacteriota</taxon>
        <taxon>Terriglobia</taxon>
        <taxon>Terriglobales</taxon>
        <taxon>Acidobacteriaceae</taxon>
        <taxon>Tunturiibacter</taxon>
    </lineage>
</organism>
<dbReference type="Proteomes" id="UP000535182">
    <property type="component" value="Unassembled WGS sequence"/>
</dbReference>
<comment type="caution">
    <text evidence="1">The sequence shown here is derived from an EMBL/GenBank/DDBJ whole genome shotgun (WGS) entry which is preliminary data.</text>
</comment>
<reference evidence="1 2" key="1">
    <citation type="submission" date="2020-08" db="EMBL/GenBank/DDBJ databases">
        <title>Genomic Encyclopedia of Type Strains, Phase IV (KMG-V): Genome sequencing to study the core and pangenomes of soil and plant-associated prokaryotes.</title>
        <authorList>
            <person name="Whitman W."/>
        </authorList>
    </citation>
    <scope>NUCLEOTIDE SEQUENCE [LARGE SCALE GENOMIC DNA]</scope>
    <source>
        <strain evidence="1 2">X5P2</strain>
    </source>
</reference>
<proteinExistence type="predicted"/>
<dbReference type="RefSeq" id="WP_183973913.1">
    <property type="nucleotide sequence ID" value="NZ_JACHEB010000002.1"/>
</dbReference>
<dbReference type="AlphaFoldDB" id="A0A9X0QBH8"/>
<dbReference type="EMBL" id="JACHEB010000002">
    <property type="protein sequence ID" value="MBB5327314.1"/>
    <property type="molecule type" value="Genomic_DNA"/>
</dbReference>
<gene>
    <name evidence="1" type="ORF">HDF14_000919</name>
</gene>
<evidence type="ECO:0000313" key="1">
    <source>
        <dbReference type="EMBL" id="MBB5327314.1"/>
    </source>
</evidence>
<evidence type="ECO:0000313" key="2">
    <source>
        <dbReference type="Proteomes" id="UP000535182"/>
    </source>
</evidence>
<name>A0A9X0QBH8_9BACT</name>
<protein>
    <submittedName>
        <fullName evidence="1">Uncharacterized protein</fullName>
    </submittedName>
</protein>
<keyword evidence="2" id="KW-1185">Reference proteome</keyword>
<accession>A0A9X0QBH8</accession>